<gene>
    <name evidence="11" type="ORF">METZ01_LOCUS308663</name>
</gene>
<comment type="subcellular location">
    <subcellularLocation>
        <location evidence="1">Cell inner membrane</location>
        <topology evidence="1">Multi-pass membrane protein</topology>
    </subcellularLocation>
</comment>
<keyword evidence="5 8" id="KW-0812">Transmembrane</keyword>
<accession>A0A382N3R2</accession>
<evidence type="ECO:0000256" key="4">
    <source>
        <dbReference type="ARBA" id="ARBA00022519"/>
    </source>
</evidence>
<evidence type="ECO:0008006" key="12">
    <source>
        <dbReference type="Google" id="ProtNLM"/>
    </source>
</evidence>
<dbReference type="NCBIfam" id="TIGR02532">
    <property type="entry name" value="IV_pilin_GFxxxE"/>
    <property type="match status" value="1"/>
</dbReference>
<evidence type="ECO:0000256" key="8">
    <source>
        <dbReference type="SAM" id="Phobius"/>
    </source>
</evidence>
<evidence type="ECO:0000256" key="3">
    <source>
        <dbReference type="ARBA" id="ARBA00022475"/>
    </source>
</evidence>
<feature type="domain" description="Prepilin peptidase A24 N-terminal" evidence="10">
    <location>
        <begin position="104"/>
        <end position="212"/>
    </location>
</feature>
<keyword evidence="6 8" id="KW-1133">Transmembrane helix</keyword>
<proteinExistence type="inferred from homology"/>
<comment type="similarity">
    <text evidence="2">Belongs to the peptidase A24 family.</text>
</comment>
<dbReference type="PANTHER" id="PTHR30487">
    <property type="entry name" value="TYPE 4 PREPILIN-LIKE PROTEINS LEADER PEPTIDE-PROCESSING ENZYME"/>
    <property type="match status" value="1"/>
</dbReference>
<feature type="transmembrane region" description="Helical" evidence="8">
    <location>
        <begin position="271"/>
        <end position="289"/>
    </location>
</feature>
<dbReference type="InterPro" id="IPR045584">
    <property type="entry name" value="Pilin-like"/>
</dbReference>
<dbReference type="Pfam" id="PF01478">
    <property type="entry name" value="Peptidase_A24"/>
    <property type="match status" value="1"/>
</dbReference>
<dbReference type="InterPro" id="IPR010627">
    <property type="entry name" value="Prepilin_pept_A24_N"/>
</dbReference>
<dbReference type="Pfam" id="PF06750">
    <property type="entry name" value="A24_N_bact"/>
    <property type="match status" value="1"/>
</dbReference>
<dbReference type="GO" id="GO:0005886">
    <property type="term" value="C:plasma membrane"/>
    <property type="evidence" value="ECO:0007669"/>
    <property type="project" value="UniProtKB-SubCell"/>
</dbReference>
<dbReference type="Gene3D" id="1.20.120.1220">
    <property type="match status" value="1"/>
</dbReference>
<dbReference type="GO" id="GO:0006465">
    <property type="term" value="P:signal peptide processing"/>
    <property type="evidence" value="ECO:0007669"/>
    <property type="project" value="TreeGrafter"/>
</dbReference>
<feature type="transmembrane region" description="Helical" evidence="8">
    <location>
        <begin position="34"/>
        <end position="56"/>
    </location>
</feature>
<dbReference type="GO" id="GO:0004190">
    <property type="term" value="F:aspartic-type endopeptidase activity"/>
    <property type="evidence" value="ECO:0007669"/>
    <property type="project" value="InterPro"/>
</dbReference>
<protein>
    <recommendedName>
        <fullName evidence="12">Prepilin leader peptidase/N-methyltransferase</fullName>
    </recommendedName>
</protein>
<keyword evidence="7 8" id="KW-0472">Membrane</keyword>
<keyword evidence="3" id="KW-1003">Cell membrane</keyword>
<dbReference type="Gene3D" id="3.30.700.10">
    <property type="entry name" value="Glycoprotein, Type 4 Pilin"/>
    <property type="match status" value="1"/>
</dbReference>
<evidence type="ECO:0000313" key="11">
    <source>
        <dbReference type="EMBL" id="SVC55809.1"/>
    </source>
</evidence>
<name>A0A382N3R2_9ZZZZ</name>
<feature type="domain" description="Prepilin type IV endopeptidase peptidase" evidence="9">
    <location>
        <begin position="222"/>
        <end position="330"/>
    </location>
</feature>
<evidence type="ECO:0000259" key="10">
    <source>
        <dbReference type="Pfam" id="PF06750"/>
    </source>
</evidence>
<feature type="transmembrane region" description="Helical" evidence="8">
    <location>
        <begin position="216"/>
        <end position="236"/>
    </location>
</feature>
<organism evidence="11">
    <name type="scientific">marine metagenome</name>
    <dbReference type="NCBI Taxonomy" id="408172"/>
    <lineage>
        <taxon>unclassified sequences</taxon>
        <taxon>metagenomes</taxon>
        <taxon>ecological metagenomes</taxon>
    </lineage>
</organism>
<evidence type="ECO:0000259" key="9">
    <source>
        <dbReference type="Pfam" id="PF01478"/>
    </source>
</evidence>
<dbReference type="PRINTS" id="PR00864">
    <property type="entry name" value="PREPILNPTASE"/>
</dbReference>
<dbReference type="Pfam" id="PF07963">
    <property type="entry name" value="N_methyl"/>
    <property type="match status" value="1"/>
</dbReference>
<dbReference type="PROSITE" id="PS00409">
    <property type="entry name" value="PROKAR_NTER_METHYL"/>
    <property type="match status" value="1"/>
</dbReference>
<dbReference type="EMBL" id="UINC01097795">
    <property type="protein sequence ID" value="SVC55809.1"/>
    <property type="molecule type" value="Genomic_DNA"/>
</dbReference>
<dbReference type="AlphaFoldDB" id="A0A382N3R2"/>
<evidence type="ECO:0000256" key="6">
    <source>
        <dbReference type="ARBA" id="ARBA00022989"/>
    </source>
</evidence>
<evidence type="ECO:0000256" key="7">
    <source>
        <dbReference type="ARBA" id="ARBA00023136"/>
    </source>
</evidence>
<feature type="non-terminal residue" evidence="11">
    <location>
        <position position="331"/>
    </location>
</feature>
<sequence length="331" mass="35516">MITTEKILQHYPLAAPRAGNVSENEIKLQQGFTLIELLIVVAITGIILTTIIIPAYQNCAVWAQVSEGLNLAATAKADQNRCGYLILSAVARLPGFLIITGAVLLGLIAGSFLNVVIYRLPLMIDREWSKQASQLLSQPGELEPAEAPINLISPRSHCPACNSPVAARHNVPVLSYLLLQGRCATCDAKISPRYPLIELLSALLSATIIWKFGPTLAGAAALILGWALITLSAIDLEHQLLPDSITQPLLWLALALSLSGLLTDTPPFPDLQSSVLGAIAGYLSLWAVYQVFKRLTGKEGLGYGDFKLLAALGGWLGWQMMPLVIVLSALV</sequence>
<keyword evidence="4" id="KW-0997">Cell inner membrane</keyword>
<reference evidence="11" key="1">
    <citation type="submission" date="2018-05" db="EMBL/GenBank/DDBJ databases">
        <authorList>
            <person name="Lanie J.A."/>
            <person name="Ng W.-L."/>
            <person name="Kazmierczak K.M."/>
            <person name="Andrzejewski T.M."/>
            <person name="Davidsen T.M."/>
            <person name="Wayne K.J."/>
            <person name="Tettelin H."/>
            <person name="Glass J.I."/>
            <person name="Rusch D."/>
            <person name="Podicherti R."/>
            <person name="Tsui H.-C.T."/>
            <person name="Winkler M.E."/>
        </authorList>
    </citation>
    <scope>NUCLEOTIDE SEQUENCE</scope>
</reference>
<dbReference type="SUPFAM" id="SSF54523">
    <property type="entry name" value="Pili subunits"/>
    <property type="match status" value="1"/>
</dbReference>
<evidence type="ECO:0000256" key="2">
    <source>
        <dbReference type="ARBA" id="ARBA00005801"/>
    </source>
</evidence>
<evidence type="ECO:0000256" key="1">
    <source>
        <dbReference type="ARBA" id="ARBA00004429"/>
    </source>
</evidence>
<dbReference type="PANTHER" id="PTHR30487:SF0">
    <property type="entry name" value="PREPILIN LEADER PEPTIDASE_N-METHYLTRANSFERASE-RELATED"/>
    <property type="match status" value="1"/>
</dbReference>
<feature type="transmembrane region" description="Helical" evidence="8">
    <location>
        <begin position="248"/>
        <end position="265"/>
    </location>
</feature>
<feature type="transmembrane region" description="Helical" evidence="8">
    <location>
        <begin position="309"/>
        <end position="330"/>
    </location>
</feature>
<evidence type="ECO:0000256" key="5">
    <source>
        <dbReference type="ARBA" id="ARBA00022692"/>
    </source>
</evidence>
<dbReference type="InterPro" id="IPR014032">
    <property type="entry name" value="Peptidase_A24A_bac"/>
</dbReference>
<feature type="transmembrane region" description="Helical" evidence="8">
    <location>
        <begin position="96"/>
        <end position="120"/>
    </location>
</feature>
<dbReference type="InterPro" id="IPR050882">
    <property type="entry name" value="Prepilin_peptidase/N-MTase"/>
</dbReference>
<dbReference type="InterPro" id="IPR000045">
    <property type="entry name" value="Prepilin_IV_endopep_pep"/>
</dbReference>
<dbReference type="InterPro" id="IPR012902">
    <property type="entry name" value="N_methyl_site"/>
</dbReference>